<gene>
    <name evidence="1" type="ORF">NFRAN_1583</name>
</gene>
<dbReference type="AlphaFoldDB" id="A0A484ICZ1"/>
<reference evidence="1 2" key="1">
    <citation type="submission" date="2019-02" db="EMBL/GenBank/DDBJ databases">
        <authorList>
            <person name="Lehtovirta-Morley E L."/>
        </authorList>
    </citation>
    <scope>NUCLEOTIDE SEQUENCE [LARGE SCALE GENOMIC DNA]</scope>
    <source>
        <strain evidence="1">NFRAN1</strain>
    </source>
</reference>
<sequence length="204" mass="24259">MKQKSKKLRTYLTHFPVKSYIEADILSKESTWRIMDRIRQAGAKGITAEEITQQEQIPVSIVYTTLKELYRLEYVFLYPRQKKEKGERKKRFVCERGSWGKYGIDKEFDAIIKVNGITEGIIDDLRQPIMKIFDEIYEKFSSKRELHQFLPIKDTNICPNCQRSHESMEFFYAILLRSIDLMITESKEIKDFLIEKGYAHEEQL</sequence>
<protein>
    <submittedName>
        <fullName evidence="1">Uncharacterized protein</fullName>
    </submittedName>
</protein>
<proteinExistence type="predicted"/>
<evidence type="ECO:0000313" key="2">
    <source>
        <dbReference type="Proteomes" id="UP000294299"/>
    </source>
</evidence>
<dbReference type="GeneID" id="39420926"/>
<dbReference type="Proteomes" id="UP000294299">
    <property type="component" value="Chromosome NFRAN"/>
</dbReference>
<dbReference type="RefSeq" id="WP_172602182.1">
    <property type="nucleotide sequence ID" value="NZ_LR216287.1"/>
</dbReference>
<evidence type="ECO:0000313" key="1">
    <source>
        <dbReference type="EMBL" id="VFJ13905.1"/>
    </source>
</evidence>
<organism evidence="1 2">
    <name type="scientific">Candidatus Nitrosocosmicus franklandianus</name>
    <dbReference type="NCBI Taxonomy" id="1798806"/>
    <lineage>
        <taxon>Archaea</taxon>
        <taxon>Nitrososphaerota</taxon>
        <taxon>Nitrososphaeria</taxon>
        <taxon>Nitrososphaerales</taxon>
        <taxon>Nitrososphaeraceae</taxon>
        <taxon>Candidatus Nitrosocosmicus</taxon>
    </lineage>
</organism>
<dbReference type="EMBL" id="LR216287">
    <property type="protein sequence ID" value="VFJ13905.1"/>
    <property type="molecule type" value="Genomic_DNA"/>
</dbReference>
<dbReference type="InterPro" id="IPR036390">
    <property type="entry name" value="WH_DNA-bd_sf"/>
</dbReference>
<accession>A0A484ICZ1</accession>
<dbReference type="KEGG" id="nfn:NFRAN_1583"/>
<keyword evidence="2" id="KW-1185">Reference proteome</keyword>
<dbReference type="SUPFAM" id="SSF46785">
    <property type="entry name" value="Winged helix' DNA-binding domain"/>
    <property type="match status" value="1"/>
</dbReference>
<dbReference type="OrthoDB" id="7765at2157"/>
<name>A0A484ICZ1_9ARCH</name>